<gene>
    <name evidence="2" type="ORF">ACFOSV_06330</name>
</gene>
<keyword evidence="1" id="KW-1133">Transmembrane helix</keyword>
<evidence type="ECO:0000313" key="2">
    <source>
        <dbReference type="EMBL" id="MFC3879783.1"/>
    </source>
</evidence>
<name>A0ABV8AP94_9BACT</name>
<keyword evidence="1" id="KW-0472">Membrane</keyword>
<evidence type="ECO:0000313" key="3">
    <source>
        <dbReference type="Proteomes" id="UP001595805"/>
    </source>
</evidence>
<feature type="transmembrane region" description="Helical" evidence="1">
    <location>
        <begin position="21"/>
        <end position="42"/>
    </location>
</feature>
<protein>
    <submittedName>
        <fullName evidence="2">DUF6090 family protein</fullName>
    </submittedName>
</protein>
<keyword evidence="1" id="KW-0812">Transmembrane</keyword>
<sequence length="251" mass="29106">MISFFRKIRQKLLQQNRVTRYLVYALGEIVLVTIGILIALQINTWNEQRKDSNREKLILQNLHSEFIGNKEKILATIELHEAILGTTKGLMKLFKQPDSILNTYNLDSLLERSISFRDISTSQSAIEDLISSGNLNLISSENLRKLIFEWNGEIVEKDESFETLDETAQTLLLPYLMKNTSLKNIDRFGFLDWEEESKFESQINKIFQDLEFENQLDSHAWGIANYLNALYVLHEISDKIISETVSNIKSE</sequence>
<evidence type="ECO:0000256" key="1">
    <source>
        <dbReference type="SAM" id="Phobius"/>
    </source>
</evidence>
<accession>A0ABV8AP94</accession>
<dbReference type="RefSeq" id="WP_377904531.1">
    <property type="nucleotide sequence ID" value="NZ_JBHRZS010000006.1"/>
</dbReference>
<dbReference type="Proteomes" id="UP001595805">
    <property type="component" value="Unassembled WGS sequence"/>
</dbReference>
<organism evidence="2 3">
    <name type="scientific">Algoriphagus namhaensis</name>
    <dbReference type="NCBI Taxonomy" id="915353"/>
    <lineage>
        <taxon>Bacteria</taxon>
        <taxon>Pseudomonadati</taxon>
        <taxon>Bacteroidota</taxon>
        <taxon>Cytophagia</taxon>
        <taxon>Cytophagales</taxon>
        <taxon>Cyclobacteriaceae</taxon>
        <taxon>Algoriphagus</taxon>
    </lineage>
</organism>
<proteinExistence type="predicted"/>
<dbReference type="EMBL" id="JBHRZS010000006">
    <property type="protein sequence ID" value="MFC3879783.1"/>
    <property type="molecule type" value="Genomic_DNA"/>
</dbReference>
<dbReference type="Pfam" id="PF19578">
    <property type="entry name" value="DUF6090"/>
    <property type="match status" value="1"/>
</dbReference>
<comment type="caution">
    <text evidence="2">The sequence shown here is derived from an EMBL/GenBank/DDBJ whole genome shotgun (WGS) entry which is preliminary data.</text>
</comment>
<reference evidence="3" key="1">
    <citation type="journal article" date="2019" name="Int. J. Syst. Evol. Microbiol.">
        <title>The Global Catalogue of Microorganisms (GCM) 10K type strain sequencing project: providing services to taxonomists for standard genome sequencing and annotation.</title>
        <authorList>
            <consortium name="The Broad Institute Genomics Platform"/>
            <consortium name="The Broad Institute Genome Sequencing Center for Infectious Disease"/>
            <person name="Wu L."/>
            <person name="Ma J."/>
        </authorList>
    </citation>
    <scope>NUCLEOTIDE SEQUENCE [LARGE SCALE GENOMIC DNA]</scope>
    <source>
        <strain evidence="3">CCUG 60523</strain>
    </source>
</reference>
<dbReference type="InterPro" id="IPR045749">
    <property type="entry name" value="DUF6090"/>
</dbReference>
<keyword evidence="3" id="KW-1185">Reference proteome</keyword>